<protein>
    <submittedName>
        <fullName evidence="1">Uncharacterized protein</fullName>
    </submittedName>
</protein>
<dbReference type="OrthoDB" id="5902272at2759"/>
<proteinExistence type="predicted"/>
<dbReference type="EMBL" id="JABEBT010000182">
    <property type="protein sequence ID" value="KAF7626059.1"/>
    <property type="molecule type" value="Genomic_DNA"/>
</dbReference>
<accession>A0A8S9Z704</accession>
<evidence type="ECO:0000313" key="2">
    <source>
        <dbReference type="Proteomes" id="UP000605970"/>
    </source>
</evidence>
<gene>
    <name evidence="1" type="ORF">Mgra_00009774</name>
</gene>
<organism evidence="1 2">
    <name type="scientific">Meloidogyne graminicola</name>
    <dbReference type="NCBI Taxonomy" id="189291"/>
    <lineage>
        <taxon>Eukaryota</taxon>
        <taxon>Metazoa</taxon>
        <taxon>Ecdysozoa</taxon>
        <taxon>Nematoda</taxon>
        <taxon>Chromadorea</taxon>
        <taxon>Rhabditida</taxon>
        <taxon>Tylenchina</taxon>
        <taxon>Tylenchomorpha</taxon>
        <taxon>Tylenchoidea</taxon>
        <taxon>Meloidogynidae</taxon>
        <taxon>Meloidogyninae</taxon>
        <taxon>Meloidogyne</taxon>
    </lineage>
</organism>
<dbReference type="AlphaFoldDB" id="A0A8S9Z704"/>
<keyword evidence="2" id="KW-1185">Reference proteome</keyword>
<evidence type="ECO:0000313" key="1">
    <source>
        <dbReference type="EMBL" id="KAF7626059.1"/>
    </source>
</evidence>
<reference evidence="1" key="1">
    <citation type="journal article" date="2020" name="Ecol. Evol.">
        <title>Genome structure and content of the rice root-knot nematode (Meloidogyne graminicola).</title>
        <authorList>
            <person name="Phan N.T."/>
            <person name="Danchin E.G.J."/>
            <person name="Klopp C."/>
            <person name="Perfus-Barbeoch L."/>
            <person name="Kozlowski D.K."/>
            <person name="Koutsovoulos G.D."/>
            <person name="Lopez-Roques C."/>
            <person name="Bouchez O."/>
            <person name="Zahm M."/>
            <person name="Besnard G."/>
            <person name="Bellafiore S."/>
        </authorList>
    </citation>
    <scope>NUCLEOTIDE SEQUENCE</scope>
    <source>
        <strain evidence="1">VN-18</strain>
    </source>
</reference>
<dbReference type="Proteomes" id="UP000605970">
    <property type="component" value="Unassembled WGS sequence"/>
</dbReference>
<comment type="caution">
    <text evidence="1">The sequence shown here is derived from an EMBL/GenBank/DDBJ whole genome shotgun (WGS) entry which is preliminary data.</text>
</comment>
<name>A0A8S9Z704_9BILA</name>
<sequence>MLTNHALDGVKYKVNTLYKIRQGTAPRICQKCVEDGQCKESSRGIKHQWNGFMVFYNVDSKAVEVVMNIAGNQAFFNLTDVRPWYFIDAFSSGGKYIDRIRDISNSDIFWETFRKEGIRLEEVLGFEVLELDLGMWNEHYALMDNREERNVHMWMETLENCEEVNFNN</sequence>